<evidence type="ECO:0000313" key="1">
    <source>
        <dbReference type="EMBL" id="UJO12048.1"/>
    </source>
</evidence>
<dbReference type="GeneID" id="71980078"/>
<reference evidence="1" key="1">
    <citation type="submission" date="2021-12" db="EMBL/GenBank/DDBJ databases">
        <authorList>
            <person name="Zaccaron A."/>
            <person name="Stergiopoulos I."/>
        </authorList>
    </citation>
    <scope>NUCLEOTIDE SEQUENCE</scope>
    <source>
        <strain evidence="1">Race5_Kim</strain>
    </source>
</reference>
<proteinExistence type="predicted"/>
<dbReference type="Proteomes" id="UP000756132">
    <property type="component" value="Chromosome 1"/>
</dbReference>
<accession>A0A9Q8L722</accession>
<keyword evidence="2" id="KW-1185">Reference proteome</keyword>
<dbReference type="KEGG" id="ffu:CLAFUR5_00200"/>
<name>A0A9Q8L722_PASFU</name>
<reference evidence="1" key="2">
    <citation type="journal article" date="2022" name="Microb. Genom.">
        <title>A chromosome-scale genome assembly of the tomato pathogen Cladosporium fulvum reveals a compartmentalized genome architecture and the presence of a dispensable chromosome.</title>
        <authorList>
            <person name="Zaccaron A.Z."/>
            <person name="Chen L.H."/>
            <person name="Samaras A."/>
            <person name="Stergiopoulos I."/>
        </authorList>
    </citation>
    <scope>NUCLEOTIDE SEQUENCE</scope>
    <source>
        <strain evidence="1">Race5_Kim</strain>
    </source>
</reference>
<protein>
    <submittedName>
        <fullName evidence="1">Uncharacterized protein</fullName>
    </submittedName>
</protein>
<dbReference type="AlphaFoldDB" id="A0A9Q8L722"/>
<sequence length="81" mass="9089">MFAENTWLNVIPRTNGSVLAPPATRHCSPGKDTRDAYMADADLPQTHWIDEENDNFAREDDDSETGFLVLQHRVTRASGIC</sequence>
<evidence type="ECO:0000313" key="2">
    <source>
        <dbReference type="Proteomes" id="UP000756132"/>
    </source>
</evidence>
<dbReference type="EMBL" id="CP090163">
    <property type="protein sequence ID" value="UJO12048.1"/>
    <property type="molecule type" value="Genomic_DNA"/>
</dbReference>
<dbReference type="RefSeq" id="XP_047756414.1">
    <property type="nucleotide sequence ID" value="XM_047899348.1"/>
</dbReference>
<organism evidence="1 2">
    <name type="scientific">Passalora fulva</name>
    <name type="common">Tomato leaf mold</name>
    <name type="synonym">Cladosporium fulvum</name>
    <dbReference type="NCBI Taxonomy" id="5499"/>
    <lineage>
        <taxon>Eukaryota</taxon>
        <taxon>Fungi</taxon>
        <taxon>Dikarya</taxon>
        <taxon>Ascomycota</taxon>
        <taxon>Pezizomycotina</taxon>
        <taxon>Dothideomycetes</taxon>
        <taxon>Dothideomycetidae</taxon>
        <taxon>Mycosphaerellales</taxon>
        <taxon>Mycosphaerellaceae</taxon>
        <taxon>Fulvia</taxon>
    </lineage>
</organism>
<gene>
    <name evidence="1" type="ORF">CLAFUR5_00200</name>
</gene>